<accession>Q2FL50</accession>
<gene>
    <name evidence="1" type="ordered locus">Mhun_1752</name>
</gene>
<organism evidence="1 2">
    <name type="scientific">Methanospirillum hungatei JF-1 (strain ATCC 27890 / DSM 864 / NBRC 100397 / JF-1)</name>
    <dbReference type="NCBI Taxonomy" id="323259"/>
    <lineage>
        <taxon>Archaea</taxon>
        <taxon>Methanobacteriati</taxon>
        <taxon>Methanobacteriota</taxon>
        <taxon>Stenosarchaea group</taxon>
        <taxon>Methanomicrobia</taxon>
        <taxon>Methanomicrobiales</taxon>
        <taxon>Methanospirillaceae</taxon>
        <taxon>Methanospirillum</taxon>
    </lineage>
</organism>
<keyword evidence="2" id="KW-1185">Reference proteome</keyword>
<dbReference type="STRING" id="323259.Mhun_1752"/>
<evidence type="ECO:0000313" key="1">
    <source>
        <dbReference type="EMBL" id="ABD41473.1"/>
    </source>
</evidence>
<dbReference type="Proteomes" id="UP000001941">
    <property type="component" value="Chromosome"/>
</dbReference>
<dbReference type="InParanoid" id="Q2FL50"/>
<dbReference type="HOGENOM" id="CLU_1444680_0_0_2"/>
<dbReference type="EnsemblBacteria" id="ABD41473">
    <property type="protein sequence ID" value="ABD41473"/>
    <property type="gene ID" value="Mhun_1752"/>
</dbReference>
<protein>
    <submittedName>
        <fullName evidence="1">Uncharacterized protein</fullName>
    </submittedName>
</protein>
<sequence length="187" mass="21784">MGSRIRKLPLDCLKDKSEDGFLEEETKRKRCSEKGTGIRFEQIEDVLIIKSEKLRNEKGTFLTEIDGYKVCDHIVFIKGELEFILLIELCKGSSKSHDEIIQQFSHGGEESLRLLKECSHPPDSCIFGFFYIYTTVRSNQFFKILKGKRVRFRGKDYPVRPMQARKNGFFVATPEILDSELIPRKKR</sequence>
<dbReference type="AlphaFoldDB" id="Q2FL50"/>
<name>Q2FL50_METHJ</name>
<proteinExistence type="predicted"/>
<reference evidence="2" key="1">
    <citation type="journal article" date="2016" name="Stand. Genomic Sci.">
        <title>Complete genome sequence of Methanospirillum hungatei type strain JF1.</title>
        <authorList>
            <person name="Gunsalus R.P."/>
            <person name="Cook L.E."/>
            <person name="Crable B."/>
            <person name="Rohlin L."/>
            <person name="McDonald E."/>
            <person name="Mouttaki H."/>
            <person name="Sieber J.R."/>
            <person name="Poweleit N."/>
            <person name="Zhou H."/>
            <person name="Lapidus A.L."/>
            <person name="Daligault H.E."/>
            <person name="Land M."/>
            <person name="Gilna P."/>
            <person name="Ivanova N."/>
            <person name="Kyrpides N."/>
            <person name="Culley D.E."/>
            <person name="McInerney M.J."/>
        </authorList>
    </citation>
    <scope>NUCLEOTIDE SEQUENCE [LARGE SCALE GENOMIC DNA]</scope>
    <source>
        <strain evidence="2">ATCC 27890 / DSM 864 / NBRC 100397 / JF-1</strain>
    </source>
</reference>
<dbReference type="EMBL" id="CP000254">
    <property type="protein sequence ID" value="ABD41473.1"/>
    <property type="molecule type" value="Genomic_DNA"/>
</dbReference>
<evidence type="ECO:0000313" key="2">
    <source>
        <dbReference type="Proteomes" id="UP000001941"/>
    </source>
</evidence>
<dbReference type="KEGG" id="mhu:Mhun_1752"/>